<protein>
    <submittedName>
        <fullName evidence="2">Uncharacterized protein</fullName>
    </submittedName>
</protein>
<feature type="compositionally biased region" description="Low complexity" evidence="1">
    <location>
        <begin position="20"/>
        <end position="32"/>
    </location>
</feature>
<feature type="compositionally biased region" description="Basic residues" evidence="1">
    <location>
        <begin position="1"/>
        <end position="10"/>
    </location>
</feature>
<dbReference type="AlphaFoldDB" id="A0A0E1WCF6"/>
<proteinExistence type="predicted"/>
<dbReference type="Proteomes" id="UP000001812">
    <property type="component" value="Chromosome I"/>
</dbReference>
<name>A0A0E1WCF6_BURPE</name>
<gene>
    <name evidence="2" type="ORF">BURPS1710A_0310</name>
</gene>
<sequence>MKRDAKRRIGRPASNRRSCTSAGASARANGARTACGARAGPAVRRRPAIGGAVARRRDAVGAASAVDVFAARRARSIASGAAFAPLPSARRTRSRRPARAAMHEPPACALARGPARAPHPLRQGVRRSCSSK</sequence>
<accession>A0A0E1WCF6</accession>
<feature type="region of interest" description="Disordered" evidence="1">
    <location>
        <begin position="1"/>
        <end position="32"/>
    </location>
</feature>
<organism evidence="2">
    <name type="scientific">Burkholderia pseudomallei 1710a</name>
    <dbReference type="NCBI Taxonomy" id="320371"/>
    <lineage>
        <taxon>Bacteria</taxon>
        <taxon>Pseudomonadati</taxon>
        <taxon>Pseudomonadota</taxon>
        <taxon>Betaproteobacteria</taxon>
        <taxon>Burkholderiales</taxon>
        <taxon>Burkholderiaceae</taxon>
        <taxon>Burkholderia</taxon>
        <taxon>pseudomallei group</taxon>
    </lineage>
</organism>
<evidence type="ECO:0000256" key="1">
    <source>
        <dbReference type="SAM" id="MobiDB-lite"/>
    </source>
</evidence>
<dbReference type="HOGENOM" id="CLU_1913136_0_0_4"/>
<reference evidence="2" key="1">
    <citation type="submission" date="2009-05" db="EMBL/GenBank/DDBJ databases">
        <authorList>
            <person name="Harkins D.M."/>
            <person name="DeShazer D."/>
            <person name="Woods D.E."/>
            <person name="Brinkac L.M."/>
            <person name="Brown K.A."/>
            <person name="Hung G.C."/>
            <person name="Tuanyok A."/>
            <person name="Zhang B."/>
            <person name="Nierman W.C."/>
        </authorList>
    </citation>
    <scope>NUCLEOTIDE SEQUENCE [LARGE SCALE GENOMIC DNA]</scope>
    <source>
        <strain evidence="2">1710a</strain>
    </source>
</reference>
<evidence type="ECO:0000313" key="2">
    <source>
        <dbReference type="EMBL" id="EET07262.1"/>
    </source>
</evidence>
<dbReference type="EMBL" id="CM000832">
    <property type="protein sequence ID" value="EET07262.1"/>
    <property type="molecule type" value="Genomic_DNA"/>
</dbReference>
<feature type="region of interest" description="Disordered" evidence="1">
    <location>
        <begin position="87"/>
        <end position="132"/>
    </location>
</feature>